<protein>
    <submittedName>
        <fullName evidence="2">Uncharacterized protein</fullName>
    </submittedName>
</protein>
<accession>A0A813QNM1</accession>
<evidence type="ECO:0000313" key="4">
    <source>
        <dbReference type="Proteomes" id="UP000663860"/>
    </source>
</evidence>
<dbReference type="AlphaFoldDB" id="A0A813QNM1"/>
<dbReference type="EMBL" id="CAJOBB010002060">
    <property type="protein sequence ID" value="CAF3934048.1"/>
    <property type="molecule type" value="Genomic_DNA"/>
</dbReference>
<dbReference type="Proteomes" id="UP000663860">
    <property type="component" value="Unassembled WGS sequence"/>
</dbReference>
<evidence type="ECO:0000256" key="1">
    <source>
        <dbReference type="SAM" id="MobiDB-lite"/>
    </source>
</evidence>
<dbReference type="EMBL" id="CAJNOE010000030">
    <property type="protein sequence ID" value="CAF0769639.1"/>
    <property type="molecule type" value="Genomic_DNA"/>
</dbReference>
<dbReference type="Proteomes" id="UP000663868">
    <property type="component" value="Unassembled WGS sequence"/>
</dbReference>
<feature type="compositionally biased region" description="Polar residues" evidence="1">
    <location>
        <begin position="53"/>
        <end position="68"/>
    </location>
</feature>
<name>A0A813QNM1_9BILA</name>
<evidence type="ECO:0000313" key="3">
    <source>
        <dbReference type="EMBL" id="CAF3934048.1"/>
    </source>
</evidence>
<feature type="region of interest" description="Disordered" evidence="1">
    <location>
        <begin position="53"/>
        <end position="75"/>
    </location>
</feature>
<sequence length="205" mass="23783">MVIEKLSFAEKKKKTIFSRFTDRFMNQQRSSKRDQSVQTSLHPASILINSHTKQQTCSSYTNTNNQTPSHRRRSSLKTFLTLQSPKPISLIHRTRRCSINLKTPKRLSSECLQVALIRKIQPVNHFESPLVLSSTASYYSHKHIYNDDETTSRDELLSIGPMKWSTPNRTIVYKTSSPNNNISDQQRRLYTVDQLSFSNIFDRSD</sequence>
<gene>
    <name evidence="2" type="ORF">IZO911_LOCUS5204</name>
    <name evidence="3" type="ORF">KXQ929_LOCUS24635</name>
</gene>
<reference evidence="2" key="1">
    <citation type="submission" date="2021-02" db="EMBL/GenBank/DDBJ databases">
        <authorList>
            <person name="Nowell W R."/>
        </authorList>
    </citation>
    <scope>NUCLEOTIDE SEQUENCE</scope>
</reference>
<proteinExistence type="predicted"/>
<organism evidence="2 4">
    <name type="scientific">Adineta steineri</name>
    <dbReference type="NCBI Taxonomy" id="433720"/>
    <lineage>
        <taxon>Eukaryota</taxon>
        <taxon>Metazoa</taxon>
        <taxon>Spiralia</taxon>
        <taxon>Gnathifera</taxon>
        <taxon>Rotifera</taxon>
        <taxon>Eurotatoria</taxon>
        <taxon>Bdelloidea</taxon>
        <taxon>Adinetida</taxon>
        <taxon>Adinetidae</taxon>
        <taxon>Adineta</taxon>
    </lineage>
</organism>
<comment type="caution">
    <text evidence="2">The sequence shown here is derived from an EMBL/GenBank/DDBJ whole genome shotgun (WGS) entry which is preliminary data.</text>
</comment>
<evidence type="ECO:0000313" key="2">
    <source>
        <dbReference type="EMBL" id="CAF0769639.1"/>
    </source>
</evidence>